<dbReference type="InterPro" id="IPR023214">
    <property type="entry name" value="HAD_sf"/>
</dbReference>
<evidence type="ECO:0000313" key="5">
    <source>
        <dbReference type="EMBL" id="MCU6699916.1"/>
    </source>
</evidence>
<comment type="caution">
    <text evidence="5">The sequence shown here is derived from an EMBL/GenBank/DDBJ whole genome shotgun (WGS) entry which is preliminary data.</text>
</comment>
<keyword evidence="6" id="KW-1185">Reference proteome</keyword>
<gene>
    <name evidence="5" type="ORF">OCV65_06695</name>
</gene>
<name>A0ABT2S5P5_9FIRM</name>
<keyword evidence="2" id="KW-0479">Metal-binding</keyword>
<dbReference type="NCBIfam" id="TIGR01549">
    <property type="entry name" value="HAD-SF-IA-v1"/>
    <property type="match status" value="1"/>
</dbReference>
<dbReference type="Pfam" id="PF00702">
    <property type="entry name" value="Hydrolase"/>
    <property type="match status" value="1"/>
</dbReference>
<comment type="cofactor">
    <cofactor evidence="1">
        <name>Mg(2+)</name>
        <dbReference type="ChEBI" id="CHEBI:18420"/>
    </cofactor>
</comment>
<evidence type="ECO:0000313" key="6">
    <source>
        <dbReference type="Proteomes" id="UP001207605"/>
    </source>
</evidence>
<evidence type="ECO:0000256" key="4">
    <source>
        <dbReference type="ARBA" id="ARBA00022842"/>
    </source>
</evidence>
<dbReference type="SFLD" id="SFLDG01129">
    <property type="entry name" value="C1.5:_HAD__Beta-PGM__Phosphata"/>
    <property type="match status" value="1"/>
</dbReference>
<dbReference type="EMBL" id="JAOQJV010000006">
    <property type="protein sequence ID" value="MCU6699916.1"/>
    <property type="molecule type" value="Genomic_DNA"/>
</dbReference>
<evidence type="ECO:0000256" key="2">
    <source>
        <dbReference type="ARBA" id="ARBA00022723"/>
    </source>
</evidence>
<dbReference type="Proteomes" id="UP001207605">
    <property type="component" value="Unassembled WGS sequence"/>
</dbReference>
<dbReference type="SFLD" id="SFLDS00003">
    <property type="entry name" value="Haloacid_Dehalogenase"/>
    <property type="match status" value="1"/>
</dbReference>
<dbReference type="InterPro" id="IPR006439">
    <property type="entry name" value="HAD-SF_hydro_IA"/>
</dbReference>
<keyword evidence="3 5" id="KW-0378">Hydrolase</keyword>
<keyword evidence="4" id="KW-0460">Magnesium</keyword>
<dbReference type="InterPro" id="IPR051400">
    <property type="entry name" value="HAD-like_hydrolase"/>
</dbReference>
<accession>A0ABT2S5P5</accession>
<dbReference type="SUPFAM" id="SSF56784">
    <property type="entry name" value="HAD-like"/>
    <property type="match status" value="1"/>
</dbReference>
<sequence>MIKAVIFDIDNTLYSYEHSHEYGMRSLAAYCNRVFGVSEEETEECYKRANKIMMGRIGSETAAMHNRLMRMQCMLELWDKPLFPHTVNMYDRYWNASIEHSLISSGIIRFMQKLKERGIRIGIGTDMTAHIQYRRLEFLNLSPYIDFIVTSEEAGVEKPTPHLFELCVEKAGVPAGECAFIGDNLTKDVKGAWDNGLKGIWYTKWIEQQEETEYPVIQSFDEVDVEEFLK</sequence>
<evidence type="ECO:0000256" key="3">
    <source>
        <dbReference type="ARBA" id="ARBA00022801"/>
    </source>
</evidence>
<dbReference type="InterPro" id="IPR036412">
    <property type="entry name" value="HAD-like_sf"/>
</dbReference>
<dbReference type="GO" id="GO:0016787">
    <property type="term" value="F:hydrolase activity"/>
    <property type="evidence" value="ECO:0007669"/>
    <property type="project" value="UniProtKB-KW"/>
</dbReference>
<protein>
    <submittedName>
        <fullName evidence="5">HAD-IA family hydrolase</fullName>
    </submittedName>
</protein>
<dbReference type="Gene3D" id="1.10.150.520">
    <property type="match status" value="1"/>
</dbReference>
<proteinExistence type="predicted"/>
<organism evidence="5 6">
    <name type="scientific">Dorea ammoniilytica</name>
    <dbReference type="NCBI Taxonomy" id="2981788"/>
    <lineage>
        <taxon>Bacteria</taxon>
        <taxon>Bacillati</taxon>
        <taxon>Bacillota</taxon>
        <taxon>Clostridia</taxon>
        <taxon>Lachnospirales</taxon>
        <taxon>Lachnospiraceae</taxon>
        <taxon>Dorea</taxon>
    </lineage>
</organism>
<reference evidence="5 6" key="1">
    <citation type="journal article" date="2021" name="ISME Commun">
        <title>Automated analysis of genomic sequences facilitates high-throughput and comprehensive description of bacteria.</title>
        <authorList>
            <person name="Hitch T.C.A."/>
        </authorList>
    </citation>
    <scope>NUCLEOTIDE SEQUENCE [LARGE SCALE GENOMIC DNA]</scope>
    <source>
        <strain evidence="5 6">Sanger_02</strain>
    </source>
</reference>
<dbReference type="Gene3D" id="3.40.50.1000">
    <property type="entry name" value="HAD superfamily/HAD-like"/>
    <property type="match status" value="1"/>
</dbReference>
<evidence type="ECO:0000256" key="1">
    <source>
        <dbReference type="ARBA" id="ARBA00001946"/>
    </source>
</evidence>
<dbReference type="PRINTS" id="PR00413">
    <property type="entry name" value="HADHALOGNASE"/>
</dbReference>
<dbReference type="PANTHER" id="PTHR46470">
    <property type="entry name" value="N-ACYLNEURAMINATE-9-PHOSPHATASE"/>
    <property type="match status" value="1"/>
</dbReference>
<dbReference type="RefSeq" id="WP_262581413.1">
    <property type="nucleotide sequence ID" value="NZ_JAOQJV010000006.1"/>
</dbReference>
<dbReference type="PANTHER" id="PTHR46470:SF2">
    <property type="entry name" value="GLYCERALDEHYDE 3-PHOSPHATE PHOSPHATASE"/>
    <property type="match status" value="1"/>
</dbReference>